<evidence type="ECO:0000313" key="4">
    <source>
        <dbReference type="Proteomes" id="UP000236630"/>
    </source>
</evidence>
<feature type="compositionally biased region" description="Polar residues" evidence="2">
    <location>
        <begin position="396"/>
        <end position="409"/>
    </location>
</feature>
<organism evidence="3 4">
    <name type="scientific">Citrus unshiu</name>
    <name type="common">Satsuma mandarin</name>
    <name type="synonym">Citrus nobilis var. unshiu</name>
    <dbReference type="NCBI Taxonomy" id="55188"/>
    <lineage>
        <taxon>Eukaryota</taxon>
        <taxon>Viridiplantae</taxon>
        <taxon>Streptophyta</taxon>
        <taxon>Embryophyta</taxon>
        <taxon>Tracheophyta</taxon>
        <taxon>Spermatophyta</taxon>
        <taxon>Magnoliopsida</taxon>
        <taxon>eudicotyledons</taxon>
        <taxon>Gunneridae</taxon>
        <taxon>Pentapetalae</taxon>
        <taxon>rosids</taxon>
        <taxon>malvids</taxon>
        <taxon>Sapindales</taxon>
        <taxon>Rutaceae</taxon>
        <taxon>Aurantioideae</taxon>
        <taxon>Citrus</taxon>
    </lineage>
</organism>
<sequence>MKSKSMAYRRRQQEKGLFSTTRKTLEDDEEDDDSSSNSNSSSSRLAAKAIRASSAHRDSSLSSAYNRTTTSSSPSSPSPLQDSKPCEYTSMKSLNESKHGFWSNLARKAKAVILDEDDDGDGDVPQQQQLPQNATHHNHMPRTDSRPKFRDQYQSNDTHQKSEGPALQKGFDAITSSISYIGNAVEGGLTIVENRTSGIIQETRKHIRKKPGISATQNQGIKQPHVQAQVQPSVQNDQELQLKASRDVLMSKRKLSGNTNGGGTRKEGVAMAMAAKAKLLLRELKTVKADLAFAKERCAQLEEENKILRESRQRGDNPEDDDLIRLQLETLLAEKARLAHENSVYARENRFLREVVEYHQLTMQDVVYLNEGTEEVTEVYPIKVVSNPESVPGPPFSTSSLPHHTSVQVTHDGLPRPSPPPEVAQTASAPSSVSPLSSQRILAVPNPELGANKPLLKAKVDDHSLLGANFKNRWVIPGWVAYGSVFCGEIMSRLSLKGSLMKKSLFFHNGHGVKLNYVFKDRRRIPGF</sequence>
<feature type="compositionally biased region" description="Basic and acidic residues" evidence="2">
    <location>
        <begin position="141"/>
        <end position="151"/>
    </location>
</feature>
<evidence type="ECO:0000313" key="3">
    <source>
        <dbReference type="EMBL" id="GAY59000.1"/>
    </source>
</evidence>
<name>A0A2H5Q2Y8_CITUN</name>
<reference evidence="3 4" key="1">
    <citation type="journal article" date="2017" name="Front. Genet.">
        <title>Draft sequencing of the heterozygous diploid genome of Satsuma (Citrus unshiu Marc.) using a hybrid assembly approach.</title>
        <authorList>
            <person name="Shimizu T."/>
            <person name="Tanizawa Y."/>
            <person name="Mochizuki T."/>
            <person name="Nagasaki H."/>
            <person name="Yoshioka T."/>
            <person name="Toyoda A."/>
            <person name="Fujiyama A."/>
            <person name="Kaminuma E."/>
            <person name="Nakamura Y."/>
        </authorList>
    </citation>
    <scope>NUCLEOTIDE SEQUENCE [LARGE SCALE GENOMIC DNA]</scope>
    <source>
        <strain evidence="4">cv. Miyagawa wase</strain>
    </source>
</reference>
<dbReference type="AlphaFoldDB" id="A0A2H5Q2Y8"/>
<evidence type="ECO:0000256" key="1">
    <source>
        <dbReference type="SAM" id="Coils"/>
    </source>
</evidence>
<proteinExistence type="predicted"/>
<dbReference type="PANTHER" id="PTHR31016:SF22">
    <property type="entry name" value="RRNA BIOGENESIS PROTEIN RRP36-LIKE"/>
    <property type="match status" value="1"/>
</dbReference>
<dbReference type="EMBL" id="BDQV01000199">
    <property type="protein sequence ID" value="GAY59000.1"/>
    <property type="molecule type" value="Genomic_DNA"/>
</dbReference>
<feature type="compositionally biased region" description="Low complexity" evidence="2">
    <location>
        <begin position="123"/>
        <end position="132"/>
    </location>
</feature>
<feature type="compositionally biased region" description="Low complexity" evidence="2">
    <location>
        <begin position="60"/>
        <end position="79"/>
    </location>
</feature>
<dbReference type="PANTHER" id="PTHR31016">
    <property type="entry name" value="OS04G0228100 PROTEIN"/>
    <property type="match status" value="1"/>
</dbReference>
<keyword evidence="4" id="KW-1185">Reference proteome</keyword>
<evidence type="ECO:0000256" key="2">
    <source>
        <dbReference type="SAM" id="MobiDB-lite"/>
    </source>
</evidence>
<protein>
    <submittedName>
        <fullName evidence="3">Uncharacterized protein</fullName>
    </submittedName>
</protein>
<feature type="compositionally biased region" description="Basic residues" evidence="2">
    <location>
        <begin position="1"/>
        <end position="12"/>
    </location>
</feature>
<feature type="coiled-coil region" evidence="1">
    <location>
        <begin position="277"/>
        <end position="311"/>
    </location>
</feature>
<dbReference type="STRING" id="55188.A0A2H5Q2Y8"/>
<gene>
    <name evidence="3" type="ORF">CUMW_191240</name>
</gene>
<keyword evidence="1" id="KW-0175">Coiled coil</keyword>
<accession>A0A2H5Q2Y8</accession>
<feature type="region of interest" description="Disordered" evidence="2">
    <location>
        <begin position="116"/>
        <end position="167"/>
    </location>
</feature>
<feature type="region of interest" description="Disordered" evidence="2">
    <location>
        <begin position="391"/>
        <end position="434"/>
    </location>
</feature>
<comment type="caution">
    <text evidence="3">The sequence shown here is derived from an EMBL/GenBank/DDBJ whole genome shotgun (WGS) entry which is preliminary data.</text>
</comment>
<dbReference type="Proteomes" id="UP000236630">
    <property type="component" value="Unassembled WGS sequence"/>
</dbReference>
<feature type="region of interest" description="Disordered" evidence="2">
    <location>
        <begin position="1"/>
        <end position="87"/>
    </location>
</feature>